<feature type="domain" description="L-asparaginase N-terminal" evidence="2">
    <location>
        <begin position="4"/>
        <end position="176"/>
    </location>
</feature>
<dbReference type="PIRSF" id="PIRSF001220">
    <property type="entry name" value="L-ASNase_gatD"/>
    <property type="match status" value="1"/>
</dbReference>
<dbReference type="PRINTS" id="PR00139">
    <property type="entry name" value="ASNGLNASE"/>
</dbReference>
<dbReference type="InterPro" id="IPR041725">
    <property type="entry name" value="L-asparaginase_I"/>
</dbReference>
<organism evidence="3 4">
    <name type="scientific">Acinetobacter johnsonii</name>
    <dbReference type="NCBI Taxonomy" id="40214"/>
    <lineage>
        <taxon>Bacteria</taxon>
        <taxon>Pseudomonadati</taxon>
        <taxon>Pseudomonadota</taxon>
        <taxon>Gammaproteobacteria</taxon>
        <taxon>Moraxellales</taxon>
        <taxon>Moraxellaceae</taxon>
        <taxon>Acinetobacter</taxon>
    </lineage>
</organism>
<dbReference type="InterPro" id="IPR027473">
    <property type="entry name" value="L-asparaginase_C"/>
</dbReference>
<dbReference type="PIRSF" id="PIRSF500176">
    <property type="entry name" value="L_ASNase"/>
    <property type="match status" value="1"/>
</dbReference>
<dbReference type="PANTHER" id="PTHR11707:SF28">
    <property type="entry name" value="60 KDA LYSOPHOSPHOLIPASE"/>
    <property type="match status" value="1"/>
</dbReference>
<dbReference type="Proteomes" id="UP001160116">
    <property type="component" value="Unassembled WGS sequence"/>
</dbReference>
<dbReference type="Pfam" id="PF00710">
    <property type="entry name" value="Asparaginase"/>
    <property type="match status" value="1"/>
</dbReference>
<feature type="active site" description="O-isoaspartyl threonine intermediate" evidence="1">
    <location>
        <position position="13"/>
    </location>
</feature>
<gene>
    <name evidence="3" type="ORF">N5C97_12315</name>
</gene>
<dbReference type="SFLD" id="SFLDS00057">
    <property type="entry name" value="Glutaminase/Asparaginase"/>
    <property type="match status" value="1"/>
</dbReference>
<dbReference type="AlphaFoldDB" id="A0AA42MBE3"/>
<accession>A0AA42MBE3</accession>
<name>A0AA42MBE3_ACIJO</name>
<evidence type="ECO:0000313" key="4">
    <source>
        <dbReference type="Proteomes" id="UP001160116"/>
    </source>
</evidence>
<dbReference type="Gene3D" id="3.40.50.40">
    <property type="match status" value="1"/>
</dbReference>
<evidence type="ECO:0000256" key="1">
    <source>
        <dbReference type="PIRSR" id="PIRSR001220-1"/>
    </source>
</evidence>
<evidence type="ECO:0000259" key="2">
    <source>
        <dbReference type="Pfam" id="PF00710"/>
    </source>
</evidence>
<dbReference type="PANTHER" id="PTHR11707">
    <property type="entry name" value="L-ASPARAGINASE"/>
    <property type="match status" value="1"/>
</dbReference>
<sequence length="323" mass="35867">MMKKIALIYMGGTFGCIGEPLQPMPAEDFIPKLTHVLPIHLEIECFIAPVIKDSSACTAADWLLLIQQIQQLQLKQFQHFVVIHGTDTLSYASAVAAHFIANSARVVFTGSQYPLLNVQGTDTREFSDAISNLNFALDAVIKHPVGVYLTFHQQVLHAQTALKRHTTELDAFTGVMAEQPIPHSLKTHIVQTNDVEQSHQFNCLNLMMQPVALAQQLQNLKNLLTAPPHFLILQGFGTGNLAVNAELMALFDEFYAQGCVVILSTQVPFGRTDQRYAVAAWTTQAKIIVSDCLGHADLYAKALKMYLQYPTAEARFSHWHDLG</sequence>
<reference evidence="3" key="1">
    <citation type="submission" date="2022-09" db="EMBL/GenBank/DDBJ databases">
        <title>Intensive care unit water sources are persistently colonized with multi-drug resistant bacteria and are the site of extensive horizontal gene transfer of antibiotic resistance genes.</title>
        <authorList>
            <person name="Diorio-Toth L."/>
        </authorList>
    </citation>
    <scope>NUCLEOTIDE SEQUENCE</scope>
    <source>
        <strain evidence="3">GD03885</strain>
    </source>
</reference>
<dbReference type="Gene3D" id="3.40.50.1170">
    <property type="entry name" value="L-asparaginase, N-terminal domain"/>
    <property type="match status" value="1"/>
</dbReference>
<dbReference type="RefSeq" id="WP_205668153.1">
    <property type="nucleotide sequence ID" value="NZ_CP070866.1"/>
</dbReference>
<comment type="caution">
    <text evidence="3">The sequence shown here is derived from an EMBL/GenBank/DDBJ whole genome shotgun (WGS) entry which is preliminary data.</text>
</comment>
<dbReference type="PROSITE" id="PS51257">
    <property type="entry name" value="PROKAR_LIPOPROTEIN"/>
    <property type="match status" value="1"/>
</dbReference>
<dbReference type="PROSITE" id="PS51732">
    <property type="entry name" value="ASN_GLN_ASE_3"/>
    <property type="match status" value="1"/>
</dbReference>
<dbReference type="InterPro" id="IPR037152">
    <property type="entry name" value="L-asparaginase_N_sf"/>
</dbReference>
<evidence type="ECO:0000313" key="3">
    <source>
        <dbReference type="EMBL" id="MDH0827260.1"/>
    </source>
</evidence>
<dbReference type="GO" id="GO:0004067">
    <property type="term" value="F:asparaginase activity"/>
    <property type="evidence" value="ECO:0007669"/>
    <property type="project" value="UniProtKB-UniRule"/>
</dbReference>
<dbReference type="InterPro" id="IPR006034">
    <property type="entry name" value="Asparaginase/glutaminase-like"/>
</dbReference>
<dbReference type="CDD" id="cd08963">
    <property type="entry name" value="L-asparaginase_I"/>
    <property type="match status" value="1"/>
</dbReference>
<dbReference type="EMBL" id="JAOCCL010000033">
    <property type="protein sequence ID" value="MDH0827260.1"/>
    <property type="molecule type" value="Genomic_DNA"/>
</dbReference>
<dbReference type="SUPFAM" id="SSF53774">
    <property type="entry name" value="Glutaminase/Asparaginase"/>
    <property type="match status" value="1"/>
</dbReference>
<proteinExistence type="predicted"/>
<dbReference type="InterPro" id="IPR036152">
    <property type="entry name" value="Asp/glu_Ase-like_sf"/>
</dbReference>
<dbReference type="SMART" id="SM00870">
    <property type="entry name" value="Asparaginase"/>
    <property type="match status" value="1"/>
</dbReference>
<dbReference type="InterPro" id="IPR027474">
    <property type="entry name" value="L-asparaginase_N"/>
</dbReference>
<protein>
    <submittedName>
        <fullName evidence="3">Asparaginase</fullName>
    </submittedName>
</protein>